<dbReference type="EMBL" id="VSSQ01039921">
    <property type="protein sequence ID" value="MPM93066.1"/>
    <property type="molecule type" value="Genomic_DNA"/>
</dbReference>
<evidence type="ECO:0000259" key="4">
    <source>
        <dbReference type="Pfam" id="PF00689"/>
    </source>
</evidence>
<dbReference type="Pfam" id="PF00689">
    <property type="entry name" value="Cation_ATPase_C"/>
    <property type="match status" value="1"/>
</dbReference>
<sequence>MGFTILKPTHLLFINLVTDSFPALALGLERPERDIMQRKARKATDGIFAGGLGIDALYQGILVTILTVIAYYLGKAGDTNIVTENGMVLSQMGMTMAFLTMSMCEIFHSFNMRSQRNSVFTMGSHNIVLYGAMIASLILTTVIIEVPFLAAAFDFVNLDFTHYAESIGLAISIIPVVEFVKLIQRAASKKKN</sequence>
<gene>
    <name evidence="5" type="ORF">SDC9_140202</name>
</gene>
<dbReference type="PANTHER" id="PTHR24093">
    <property type="entry name" value="CATION TRANSPORTING ATPASE"/>
    <property type="match status" value="1"/>
</dbReference>
<keyword evidence="3" id="KW-0812">Transmembrane</keyword>
<evidence type="ECO:0000256" key="2">
    <source>
        <dbReference type="ARBA" id="ARBA00022842"/>
    </source>
</evidence>
<feature type="transmembrane region" description="Helical" evidence="3">
    <location>
        <begin position="127"/>
        <end position="151"/>
    </location>
</feature>
<proteinExistence type="predicted"/>
<feature type="transmembrane region" description="Helical" evidence="3">
    <location>
        <begin position="163"/>
        <end position="183"/>
    </location>
</feature>
<dbReference type="InterPro" id="IPR006068">
    <property type="entry name" value="ATPase_P-typ_cation-transptr_C"/>
</dbReference>
<dbReference type="Gene3D" id="1.20.1110.10">
    <property type="entry name" value="Calcium-transporting ATPase, transmembrane domain"/>
    <property type="match status" value="1"/>
</dbReference>
<dbReference type="GO" id="GO:0005388">
    <property type="term" value="F:P-type calcium transporter activity"/>
    <property type="evidence" value="ECO:0007669"/>
    <property type="project" value="TreeGrafter"/>
</dbReference>
<evidence type="ECO:0000313" key="5">
    <source>
        <dbReference type="EMBL" id="MPM93066.1"/>
    </source>
</evidence>
<keyword evidence="3" id="KW-0472">Membrane</keyword>
<dbReference type="GO" id="GO:0046872">
    <property type="term" value="F:metal ion binding"/>
    <property type="evidence" value="ECO:0007669"/>
    <property type="project" value="UniProtKB-KW"/>
</dbReference>
<dbReference type="SUPFAM" id="SSF81665">
    <property type="entry name" value="Calcium ATPase, transmembrane domain M"/>
    <property type="match status" value="1"/>
</dbReference>
<dbReference type="AlphaFoldDB" id="A0A645DUN0"/>
<accession>A0A645DUN0</accession>
<keyword evidence="3" id="KW-1133">Transmembrane helix</keyword>
<feature type="domain" description="Cation-transporting P-type ATPase C-terminal" evidence="4">
    <location>
        <begin position="4"/>
        <end position="183"/>
    </location>
</feature>
<keyword evidence="2" id="KW-0460">Magnesium</keyword>
<reference evidence="5" key="1">
    <citation type="submission" date="2019-08" db="EMBL/GenBank/DDBJ databases">
        <authorList>
            <person name="Kucharzyk K."/>
            <person name="Murdoch R.W."/>
            <person name="Higgins S."/>
            <person name="Loffler F."/>
        </authorList>
    </citation>
    <scope>NUCLEOTIDE SEQUENCE</scope>
</reference>
<organism evidence="5">
    <name type="scientific">bioreactor metagenome</name>
    <dbReference type="NCBI Taxonomy" id="1076179"/>
    <lineage>
        <taxon>unclassified sequences</taxon>
        <taxon>metagenomes</taxon>
        <taxon>ecological metagenomes</taxon>
    </lineage>
</organism>
<dbReference type="PANTHER" id="PTHR24093:SF506">
    <property type="entry name" value="CATION-TRANSPORTING ATPASE PMA1"/>
    <property type="match status" value="1"/>
</dbReference>
<keyword evidence="1" id="KW-0479">Metal-binding</keyword>
<feature type="transmembrane region" description="Helical" evidence="3">
    <location>
        <begin position="48"/>
        <end position="74"/>
    </location>
</feature>
<dbReference type="GO" id="GO:0005886">
    <property type="term" value="C:plasma membrane"/>
    <property type="evidence" value="ECO:0007669"/>
    <property type="project" value="TreeGrafter"/>
</dbReference>
<dbReference type="InterPro" id="IPR023298">
    <property type="entry name" value="ATPase_P-typ_TM_dom_sf"/>
</dbReference>
<evidence type="ECO:0000256" key="3">
    <source>
        <dbReference type="SAM" id="Phobius"/>
    </source>
</evidence>
<name>A0A645DUN0_9ZZZZ</name>
<comment type="caution">
    <text evidence="5">The sequence shown here is derived from an EMBL/GenBank/DDBJ whole genome shotgun (WGS) entry which is preliminary data.</text>
</comment>
<evidence type="ECO:0000256" key="1">
    <source>
        <dbReference type="ARBA" id="ARBA00022723"/>
    </source>
</evidence>
<protein>
    <submittedName>
        <fullName evidence="5">Calcium-transporting ATPase 1</fullName>
    </submittedName>
</protein>
<feature type="transmembrane region" description="Helical" evidence="3">
    <location>
        <begin position="86"/>
        <end position="107"/>
    </location>
</feature>